<feature type="transmembrane region" description="Helical" evidence="1">
    <location>
        <begin position="115"/>
        <end position="138"/>
    </location>
</feature>
<dbReference type="OrthoDB" id="5828334at2759"/>
<dbReference type="GO" id="GO:0140359">
    <property type="term" value="F:ABC-type transporter activity"/>
    <property type="evidence" value="ECO:0007669"/>
    <property type="project" value="InterPro"/>
</dbReference>
<evidence type="ECO:0000313" key="2">
    <source>
        <dbReference type="EMBL" id="VDK66772.1"/>
    </source>
</evidence>
<reference evidence="4" key="1">
    <citation type="submission" date="2017-02" db="UniProtKB">
        <authorList>
            <consortium name="WormBaseParasite"/>
        </authorList>
    </citation>
    <scope>IDENTIFICATION</scope>
</reference>
<evidence type="ECO:0000313" key="4">
    <source>
        <dbReference type="WBParaSite" id="ASIM_0001955101-mRNA-1"/>
    </source>
</evidence>
<dbReference type="GO" id="GO:0016020">
    <property type="term" value="C:membrane"/>
    <property type="evidence" value="ECO:0007669"/>
    <property type="project" value="InterPro"/>
</dbReference>
<dbReference type="InterPro" id="IPR026082">
    <property type="entry name" value="ABCA"/>
</dbReference>
<dbReference type="WBParaSite" id="ASIM_0001955101-mRNA-1">
    <property type="protein sequence ID" value="ASIM_0001955101-mRNA-1"/>
    <property type="gene ID" value="ASIM_0001955101"/>
</dbReference>
<dbReference type="AlphaFoldDB" id="A0A0M3KEZ2"/>
<dbReference type="EMBL" id="UYRR01036326">
    <property type="protein sequence ID" value="VDK66772.1"/>
    <property type="molecule type" value="Genomic_DNA"/>
</dbReference>
<protein>
    <submittedName>
        <fullName evidence="4">Inner membrane protein</fullName>
    </submittedName>
</protein>
<evidence type="ECO:0000313" key="3">
    <source>
        <dbReference type="Proteomes" id="UP000267096"/>
    </source>
</evidence>
<feature type="transmembrane region" description="Helical" evidence="1">
    <location>
        <begin position="76"/>
        <end position="95"/>
    </location>
</feature>
<organism evidence="4">
    <name type="scientific">Anisakis simplex</name>
    <name type="common">Herring worm</name>
    <dbReference type="NCBI Taxonomy" id="6269"/>
    <lineage>
        <taxon>Eukaryota</taxon>
        <taxon>Metazoa</taxon>
        <taxon>Ecdysozoa</taxon>
        <taxon>Nematoda</taxon>
        <taxon>Chromadorea</taxon>
        <taxon>Rhabditida</taxon>
        <taxon>Spirurina</taxon>
        <taxon>Ascaridomorpha</taxon>
        <taxon>Ascaridoidea</taxon>
        <taxon>Anisakidae</taxon>
        <taxon>Anisakis</taxon>
        <taxon>Anisakis simplex complex</taxon>
    </lineage>
</organism>
<dbReference type="PANTHER" id="PTHR19229">
    <property type="entry name" value="ATP-BINDING CASSETTE TRANSPORTER SUBFAMILY A ABCA"/>
    <property type="match status" value="1"/>
</dbReference>
<accession>A0A0M3KEZ2</accession>
<gene>
    <name evidence="2" type="ORF">ASIM_LOCUS18940</name>
</gene>
<keyword evidence="1" id="KW-1133">Transmembrane helix</keyword>
<dbReference type="GO" id="GO:0005319">
    <property type="term" value="F:lipid transporter activity"/>
    <property type="evidence" value="ECO:0007669"/>
    <property type="project" value="TreeGrafter"/>
</dbReference>
<keyword evidence="1" id="KW-0812">Transmembrane</keyword>
<reference evidence="2 3" key="2">
    <citation type="submission" date="2018-11" db="EMBL/GenBank/DDBJ databases">
        <authorList>
            <consortium name="Pathogen Informatics"/>
        </authorList>
    </citation>
    <scope>NUCLEOTIDE SEQUENCE [LARGE SCALE GENOMIC DNA]</scope>
</reference>
<proteinExistence type="predicted"/>
<sequence length="146" mass="16634">MKAMGLSQWVHWIAFFIVNFTKLLFSVVITSILLHFVTLQSDASVAFVLLVCYSFNVIYFAFAISTFAHSGTVGTLLAAIGWLIMFFWFSFFHSFDIVSHFSFKVRMLNALNPNIALGFGLGLISRYETQGVHFVVLLRSIIMRQF</sequence>
<name>A0A0M3KEZ2_ANISI</name>
<dbReference type="Proteomes" id="UP000267096">
    <property type="component" value="Unassembled WGS sequence"/>
</dbReference>
<feature type="transmembrane region" description="Helical" evidence="1">
    <location>
        <begin position="12"/>
        <end position="37"/>
    </location>
</feature>
<evidence type="ECO:0000256" key="1">
    <source>
        <dbReference type="SAM" id="Phobius"/>
    </source>
</evidence>
<keyword evidence="3" id="KW-1185">Reference proteome</keyword>
<keyword evidence="1" id="KW-0472">Membrane</keyword>
<feature type="transmembrane region" description="Helical" evidence="1">
    <location>
        <begin position="43"/>
        <end position="64"/>
    </location>
</feature>
<dbReference type="PANTHER" id="PTHR19229:SF250">
    <property type="entry name" value="ABC TRANSPORTER DOMAIN-CONTAINING PROTEIN-RELATED"/>
    <property type="match status" value="1"/>
</dbReference>